<dbReference type="KEGG" id="nfl:COO91_05986"/>
<dbReference type="AlphaFoldDB" id="A0A2K8SX87"/>
<evidence type="ECO:0000313" key="2">
    <source>
        <dbReference type="Proteomes" id="UP000232003"/>
    </source>
</evidence>
<organism evidence="1 2">
    <name type="scientific">Nostoc flagelliforme CCNUN1</name>
    <dbReference type="NCBI Taxonomy" id="2038116"/>
    <lineage>
        <taxon>Bacteria</taxon>
        <taxon>Bacillati</taxon>
        <taxon>Cyanobacteriota</taxon>
        <taxon>Cyanophyceae</taxon>
        <taxon>Nostocales</taxon>
        <taxon>Nostocaceae</taxon>
        <taxon>Nostoc</taxon>
    </lineage>
</organism>
<protein>
    <submittedName>
        <fullName evidence="1">Uncharacterized protein</fullName>
    </submittedName>
</protein>
<gene>
    <name evidence="1" type="ORF">COO91_05986</name>
</gene>
<keyword evidence="2" id="KW-1185">Reference proteome</keyword>
<sequence>MLIIKSRFVQLPLTRFFPSSSGKRTVKIFVKGCFWQRVAVFLRLTLW</sequence>
<dbReference type="EMBL" id="CP024785">
    <property type="protein sequence ID" value="AUB39990.1"/>
    <property type="molecule type" value="Genomic_DNA"/>
</dbReference>
<proteinExistence type="predicted"/>
<dbReference type="Proteomes" id="UP000232003">
    <property type="component" value="Chromosome"/>
</dbReference>
<reference evidence="1 2" key="1">
    <citation type="submission" date="2017-11" db="EMBL/GenBank/DDBJ databases">
        <title>Complete genome of a free-living desiccation-tolerant cyanobacterium and its photosynthetic adaptation to extreme terrestrial habitat.</title>
        <authorList>
            <person name="Shang J."/>
        </authorList>
    </citation>
    <scope>NUCLEOTIDE SEQUENCE [LARGE SCALE GENOMIC DNA]</scope>
    <source>
        <strain evidence="1 2">CCNUN1</strain>
    </source>
</reference>
<name>A0A2K8SX87_9NOSO</name>
<evidence type="ECO:0000313" key="1">
    <source>
        <dbReference type="EMBL" id="AUB39990.1"/>
    </source>
</evidence>
<accession>A0A2K8SX87</accession>